<keyword evidence="8" id="KW-0808">Transferase</keyword>
<evidence type="ECO:0000313" key="9">
    <source>
        <dbReference type="Proteomes" id="UP000214646"/>
    </source>
</evidence>
<dbReference type="PANTHER" id="PTHR10099:SF1">
    <property type="entry name" value="PHOSPHORIBOSYLFORMYLGLYCINAMIDINE SYNTHASE"/>
    <property type="match status" value="1"/>
</dbReference>
<dbReference type="SMART" id="SM01211">
    <property type="entry name" value="GATase_5"/>
    <property type="match status" value="1"/>
</dbReference>
<dbReference type="InterPro" id="IPR029062">
    <property type="entry name" value="Class_I_gatase-like"/>
</dbReference>
<keyword evidence="3" id="KW-0547">Nucleotide-binding</keyword>
<keyword evidence="4" id="KW-0658">Purine biosynthesis</keyword>
<evidence type="ECO:0000313" key="8">
    <source>
        <dbReference type="EMBL" id="OWK43233.1"/>
    </source>
</evidence>
<evidence type="ECO:0000256" key="4">
    <source>
        <dbReference type="ARBA" id="ARBA00022755"/>
    </source>
</evidence>
<evidence type="ECO:0000256" key="1">
    <source>
        <dbReference type="ARBA" id="ARBA00022490"/>
    </source>
</evidence>
<evidence type="ECO:0000256" key="7">
    <source>
        <dbReference type="ARBA" id="ARBA00022962"/>
    </source>
</evidence>
<evidence type="ECO:0000256" key="5">
    <source>
        <dbReference type="ARBA" id="ARBA00022801"/>
    </source>
</evidence>
<dbReference type="PIRSF" id="PIRSF001586">
    <property type="entry name" value="FGAM_synth_I"/>
    <property type="match status" value="1"/>
</dbReference>
<dbReference type="GO" id="GO:0016740">
    <property type="term" value="F:transferase activity"/>
    <property type="evidence" value="ECO:0007669"/>
    <property type="project" value="UniProtKB-KW"/>
</dbReference>
<sequence length="257" mass="28143">MAAPNALILRAPGTNCDGETAFAFERAGAVVERIHINQLRESPKRLRQFQILVFPGGFSYGDDVGAGKILAAELRHFLADAVREFRDAEKLILGVCNGFQAMLKAGLLIPPDEDGPLATLAHNTHARFEDRWVHLAVAPNKCPFLKGISRMYVPVAHGEGNFICRKEWILKGLGQSGQIVLRYTTADGSAGGFPHNPNGSQDDVAGICDATGRVLGLMPHPERHVLPTQHPRWTREGLKLEGDGMQLFRNAVTFFDT</sequence>
<evidence type="ECO:0000256" key="6">
    <source>
        <dbReference type="ARBA" id="ARBA00022840"/>
    </source>
</evidence>
<dbReference type="GO" id="GO:0016787">
    <property type="term" value="F:hydrolase activity"/>
    <property type="evidence" value="ECO:0007669"/>
    <property type="project" value="UniProtKB-KW"/>
</dbReference>
<keyword evidence="2" id="KW-0436">Ligase</keyword>
<protein>
    <submittedName>
        <fullName evidence="8">Phosphoribosylformylglycinamidine synthase, glutamine amidotransferase subunit</fullName>
    </submittedName>
</protein>
<dbReference type="AlphaFoldDB" id="A0A225DQ42"/>
<dbReference type="SUPFAM" id="SSF52317">
    <property type="entry name" value="Class I glutamine amidotransferase-like"/>
    <property type="match status" value="1"/>
</dbReference>
<evidence type="ECO:0000256" key="3">
    <source>
        <dbReference type="ARBA" id="ARBA00022741"/>
    </source>
</evidence>
<keyword evidence="7 8" id="KW-0315">Glutamine amidotransferase</keyword>
<dbReference type="GO" id="GO:0005737">
    <property type="term" value="C:cytoplasm"/>
    <property type="evidence" value="ECO:0007669"/>
    <property type="project" value="TreeGrafter"/>
</dbReference>
<dbReference type="NCBIfam" id="TIGR01737">
    <property type="entry name" value="FGAM_synth_I"/>
    <property type="match status" value="1"/>
</dbReference>
<keyword evidence="1" id="KW-0963">Cytoplasm</keyword>
<dbReference type="RefSeq" id="WP_088254115.1">
    <property type="nucleotide sequence ID" value="NZ_NIDE01000004.1"/>
</dbReference>
<reference evidence="9" key="1">
    <citation type="submission" date="2017-06" db="EMBL/GenBank/DDBJ databases">
        <title>Genome analysis of Fimbriiglobus ruber SP5, the first member of the order Planctomycetales with confirmed chitinolytic capability.</title>
        <authorList>
            <person name="Ravin N.V."/>
            <person name="Rakitin A.L."/>
            <person name="Ivanova A.A."/>
            <person name="Beletsky A.V."/>
            <person name="Kulichevskaya I.S."/>
            <person name="Mardanov A.V."/>
            <person name="Dedysh S.N."/>
        </authorList>
    </citation>
    <scope>NUCLEOTIDE SEQUENCE [LARGE SCALE GENOMIC DNA]</scope>
    <source>
        <strain evidence="9">SP5</strain>
    </source>
</reference>
<keyword evidence="6" id="KW-0067">ATP-binding</keyword>
<dbReference type="PANTHER" id="PTHR10099">
    <property type="entry name" value="PHOSPHORIBOSYLFORMYLGLYCINAMIDINE SYNTHASE"/>
    <property type="match status" value="1"/>
</dbReference>
<dbReference type="OrthoDB" id="9804441at2"/>
<dbReference type="InterPro" id="IPR010075">
    <property type="entry name" value="PRibForGlyAmidine_synth_PurQ"/>
</dbReference>
<dbReference type="EMBL" id="NIDE01000004">
    <property type="protein sequence ID" value="OWK43233.1"/>
    <property type="molecule type" value="Genomic_DNA"/>
</dbReference>
<dbReference type="Pfam" id="PF13507">
    <property type="entry name" value="GATase_5"/>
    <property type="match status" value="1"/>
</dbReference>
<gene>
    <name evidence="8" type="ORF">FRUB_02832</name>
</gene>
<dbReference type="PROSITE" id="PS51273">
    <property type="entry name" value="GATASE_TYPE_1"/>
    <property type="match status" value="1"/>
</dbReference>
<dbReference type="GO" id="GO:0004642">
    <property type="term" value="F:phosphoribosylformylglycinamidine synthase activity"/>
    <property type="evidence" value="ECO:0007669"/>
    <property type="project" value="InterPro"/>
</dbReference>
<dbReference type="CDD" id="cd01740">
    <property type="entry name" value="GATase1_FGAR_AT"/>
    <property type="match status" value="1"/>
</dbReference>
<organism evidence="8 9">
    <name type="scientific">Fimbriiglobus ruber</name>
    <dbReference type="NCBI Taxonomy" id="1908690"/>
    <lineage>
        <taxon>Bacteria</taxon>
        <taxon>Pseudomonadati</taxon>
        <taxon>Planctomycetota</taxon>
        <taxon>Planctomycetia</taxon>
        <taxon>Gemmatales</taxon>
        <taxon>Gemmataceae</taxon>
        <taxon>Fimbriiglobus</taxon>
    </lineage>
</organism>
<name>A0A225DQ42_9BACT</name>
<dbReference type="Gene3D" id="3.40.50.880">
    <property type="match status" value="1"/>
</dbReference>
<comment type="caution">
    <text evidence="8">The sequence shown here is derived from an EMBL/GenBank/DDBJ whole genome shotgun (WGS) entry which is preliminary data.</text>
</comment>
<dbReference type="GO" id="GO:0006189">
    <property type="term" value="P:'de novo' IMP biosynthetic process"/>
    <property type="evidence" value="ECO:0007669"/>
    <property type="project" value="InterPro"/>
</dbReference>
<accession>A0A225DQ42</accession>
<keyword evidence="5" id="KW-0378">Hydrolase</keyword>
<keyword evidence="9" id="KW-1185">Reference proteome</keyword>
<evidence type="ECO:0000256" key="2">
    <source>
        <dbReference type="ARBA" id="ARBA00022598"/>
    </source>
</evidence>
<dbReference type="Proteomes" id="UP000214646">
    <property type="component" value="Unassembled WGS sequence"/>
</dbReference>
<dbReference type="GO" id="GO:0005524">
    <property type="term" value="F:ATP binding"/>
    <property type="evidence" value="ECO:0007669"/>
    <property type="project" value="UniProtKB-KW"/>
</dbReference>
<proteinExistence type="predicted"/>